<keyword evidence="6" id="KW-0165">Cleavage on pair of basic residues</keyword>
<dbReference type="InterPro" id="IPR000874">
    <property type="entry name" value="Bombesin"/>
</dbReference>
<dbReference type="PANTHER" id="PTHR16866:SF2">
    <property type="entry name" value="GASTRIN-RELEASING PEPTIDE"/>
    <property type="match status" value="1"/>
</dbReference>
<evidence type="ECO:0000256" key="9">
    <source>
        <dbReference type="ARBA" id="ARBA00023329"/>
    </source>
</evidence>
<dbReference type="PANTHER" id="PTHR16866">
    <property type="entry name" value="GASTRIN-RELEASING PEPTIDE"/>
    <property type="match status" value="1"/>
</dbReference>
<dbReference type="GO" id="GO:0005615">
    <property type="term" value="C:extracellular space"/>
    <property type="evidence" value="ECO:0007669"/>
    <property type="project" value="TreeGrafter"/>
</dbReference>
<keyword evidence="10" id="KW-0472">Membrane</keyword>
<dbReference type="GO" id="GO:0007218">
    <property type="term" value="P:neuropeptide signaling pathway"/>
    <property type="evidence" value="ECO:0007669"/>
    <property type="project" value="InterPro"/>
</dbReference>
<dbReference type="GO" id="GO:0031410">
    <property type="term" value="C:cytoplasmic vesicle"/>
    <property type="evidence" value="ECO:0007669"/>
    <property type="project" value="UniProtKB-SubCell"/>
</dbReference>
<dbReference type="GO" id="GO:0005184">
    <property type="term" value="F:neuropeptide hormone activity"/>
    <property type="evidence" value="ECO:0007669"/>
    <property type="project" value="TreeGrafter"/>
</dbReference>
<dbReference type="Proteomes" id="UP000261520">
    <property type="component" value="Unplaced"/>
</dbReference>
<reference evidence="11" key="1">
    <citation type="submission" date="2025-08" db="UniProtKB">
        <authorList>
            <consortium name="Ensembl"/>
        </authorList>
    </citation>
    <scope>IDENTIFICATION</scope>
</reference>
<keyword evidence="8" id="KW-0027">Amidation</keyword>
<evidence type="ECO:0000256" key="8">
    <source>
        <dbReference type="ARBA" id="ARBA00022815"/>
    </source>
</evidence>
<evidence type="ECO:0000256" key="7">
    <source>
        <dbReference type="ARBA" id="ARBA00022729"/>
    </source>
</evidence>
<dbReference type="Ensembl" id="ENSPMGT00000030684.1">
    <property type="protein sequence ID" value="ENSPMGP00000028821.1"/>
    <property type="gene ID" value="ENSPMGG00000023209.1"/>
</dbReference>
<evidence type="ECO:0000256" key="10">
    <source>
        <dbReference type="SAM" id="Phobius"/>
    </source>
</evidence>
<dbReference type="Pfam" id="PF02044">
    <property type="entry name" value="Bombesin"/>
    <property type="match status" value="1"/>
</dbReference>
<keyword evidence="12" id="KW-1185">Reference proteome</keyword>
<evidence type="ECO:0000256" key="1">
    <source>
        <dbReference type="ARBA" id="ARBA00004263"/>
    </source>
</evidence>
<feature type="transmembrane region" description="Helical" evidence="10">
    <location>
        <begin position="128"/>
        <end position="146"/>
    </location>
</feature>
<dbReference type="PROSITE" id="PS00257">
    <property type="entry name" value="BOMBESIN"/>
    <property type="match status" value="1"/>
</dbReference>
<protein>
    <recommendedName>
        <fullName evidence="4">Gastrin-releasing peptide</fullName>
    </recommendedName>
</protein>
<keyword evidence="9" id="KW-0968">Cytoplasmic vesicle</keyword>
<reference evidence="11" key="2">
    <citation type="submission" date="2025-09" db="UniProtKB">
        <authorList>
            <consortium name="Ensembl"/>
        </authorList>
    </citation>
    <scope>IDENTIFICATION</scope>
</reference>
<sequence>MRALCSSWTCRPFLPLFIVLAAMSCVFHSIESPAPGKMYPRGNHWAVGHLMGKKSINSFATLQQSDPSSENLRASRTEEVTEPQRYARLMQQKSHKLKLPQTHSLALPHSRRRREDRYKYLREVSLEMLRVGLFNFILIYCVYSLYCR</sequence>
<name>A0A3B4BJ55_9GOBI</name>
<accession>A0A3B4BJ55</accession>
<keyword evidence="10" id="KW-0812">Transmembrane</keyword>
<comment type="subcellular location">
    <subcellularLocation>
        <location evidence="1">Cytoplasmic vesicle</location>
        <location evidence="1">Secretory vesicle lumen</location>
    </subcellularLocation>
    <subcellularLocation>
        <location evidence="2">Secreted</location>
    </subcellularLocation>
</comment>
<evidence type="ECO:0000256" key="5">
    <source>
        <dbReference type="ARBA" id="ARBA00022525"/>
    </source>
</evidence>
<dbReference type="AlphaFoldDB" id="A0A3B4BJ55"/>
<evidence type="ECO:0000256" key="2">
    <source>
        <dbReference type="ARBA" id="ARBA00004613"/>
    </source>
</evidence>
<evidence type="ECO:0000313" key="11">
    <source>
        <dbReference type="Ensembl" id="ENSPMGP00000028821.1"/>
    </source>
</evidence>
<feature type="transmembrane region" description="Helical" evidence="10">
    <location>
        <begin position="12"/>
        <end position="30"/>
    </location>
</feature>
<evidence type="ECO:0000256" key="4">
    <source>
        <dbReference type="ARBA" id="ARBA00016270"/>
    </source>
</evidence>
<keyword evidence="5" id="KW-0964">Secreted</keyword>
<evidence type="ECO:0000256" key="3">
    <source>
        <dbReference type="ARBA" id="ARBA00010012"/>
    </source>
</evidence>
<evidence type="ECO:0000256" key="6">
    <source>
        <dbReference type="ARBA" id="ARBA00022685"/>
    </source>
</evidence>
<keyword evidence="10" id="KW-1133">Transmembrane helix</keyword>
<dbReference type="STRING" id="409849.ENSPMGP00000028821"/>
<organism evidence="11 12">
    <name type="scientific">Periophthalmus magnuspinnatus</name>
    <dbReference type="NCBI Taxonomy" id="409849"/>
    <lineage>
        <taxon>Eukaryota</taxon>
        <taxon>Metazoa</taxon>
        <taxon>Chordata</taxon>
        <taxon>Craniata</taxon>
        <taxon>Vertebrata</taxon>
        <taxon>Euteleostomi</taxon>
        <taxon>Actinopterygii</taxon>
        <taxon>Neopterygii</taxon>
        <taxon>Teleostei</taxon>
        <taxon>Neoteleostei</taxon>
        <taxon>Acanthomorphata</taxon>
        <taxon>Gobiaria</taxon>
        <taxon>Gobiiformes</taxon>
        <taxon>Gobioidei</taxon>
        <taxon>Gobiidae</taxon>
        <taxon>Oxudercinae</taxon>
        <taxon>Periophthalmus</taxon>
    </lineage>
</organism>
<proteinExistence type="inferred from homology"/>
<dbReference type="PROSITE" id="PS51257">
    <property type="entry name" value="PROKAR_LIPOPROTEIN"/>
    <property type="match status" value="1"/>
</dbReference>
<comment type="similarity">
    <text evidence="3">Belongs to the bombesin/neuromedin-B/ranatensin family.</text>
</comment>
<evidence type="ECO:0000313" key="12">
    <source>
        <dbReference type="Proteomes" id="UP000261520"/>
    </source>
</evidence>
<keyword evidence="7" id="KW-0732">Signal</keyword>